<accession>A0A6A9UY03</accession>
<dbReference type="SUPFAM" id="SSF49863">
    <property type="entry name" value="Hyaluronate lyase-like, C-terminal domain"/>
    <property type="match status" value="1"/>
</dbReference>
<evidence type="ECO:0000256" key="4">
    <source>
        <dbReference type="PIRSR" id="PIRSR638970-1"/>
    </source>
</evidence>
<keyword evidence="10" id="KW-1185">Reference proteome</keyword>
<feature type="domain" description="Polysaccharide lyase family 8 C-terminal" evidence="7">
    <location>
        <begin position="701"/>
        <end position="764"/>
    </location>
</feature>
<dbReference type="PANTHER" id="PTHR38481:SF1">
    <property type="entry name" value="HYALURONATE LYASE"/>
    <property type="match status" value="1"/>
</dbReference>
<dbReference type="SUPFAM" id="SSF48230">
    <property type="entry name" value="Chondroitin AC/alginate lyase"/>
    <property type="match status" value="1"/>
</dbReference>
<dbReference type="RefSeq" id="WP_156610110.1">
    <property type="nucleotide sequence ID" value="NZ_WPCU01000007.1"/>
</dbReference>
<organism evidence="9 10">
    <name type="scientific">Auraticoccus cholistanensis</name>
    <dbReference type="NCBI Taxonomy" id="2656650"/>
    <lineage>
        <taxon>Bacteria</taxon>
        <taxon>Bacillati</taxon>
        <taxon>Actinomycetota</taxon>
        <taxon>Actinomycetes</taxon>
        <taxon>Propionibacteriales</taxon>
        <taxon>Propionibacteriaceae</taxon>
        <taxon>Auraticoccus</taxon>
    </lineage>
</organism>
<dbReference type="PROSITE" id="PS51318">
    <property type="entry name" value="TAT"/>
    <property type="match status" value="1"/>
</dbReference>
<dbReference type="GO" id="GO:0005576">
    <property type="term" value="C:extracellular region"/>
    <property type="evidence" value="ECO:0007669"/>
    <property type="project" value="InterPro"/>
</dbReference>
<evidence type="ECO:0000256" key="2">
    <source>
        <dbReference type="ARBA" id="ARBA00022729"/>
    </source>
</evidence>
<dbReference type="InterPro" id="IPR014718">
    <property type="entry name" value="GH-type_carb-bd"/>
</dbReference>
<evidence type="ECO:0000313" key="10">
    <source>
        <dbReference type="Proteomes" id="UP000435304"/>
    </source>
</evidence>
<dbReference type="Pfam" id="PF02278">
    <property type="entry name" value="Lyase_8"/>
    <property type="match status" value="1"/>
</dbReference>
<dbReference type="InterPro" id="IPR011013">
    <property type="entry name" value="Gal_mutarotase_sf_dom"/>
</dbReference>
<dbReference type="InterPro" id="IPR004103">
    <property type="entry name" value="Lyase_8_C"/>
</dbReference>
<dbReference type="CDD" id="cd01083">
    <property type="entry name" value="GAG_Lyase"/>
    <property type="match status" value="1"/>
</dbReference>
<comment type="caution">
    <text evidence="9">The sequence shown here is derived from an EMBL/GenBank/DDBJ whole genome shotgun (WGS) entry which is preliminary data.</text>
</comment>
<keyword evidence="2" id="KW-0732">Signal</keyword>
<evidence type="ECO:0000256" key="3">
    <source>
        <dbReference type="ARBA" id="ARBA00023239"/>
    </source>
</evidence>
<proteinExistence type="inferred from homology"/>
<dbReference type="Gene3D" id="1.50.10.100">
    <property type="entry name" value="Chondroitin AC/alginate lyase"/>
    <property type="match status" value="1"/>
</dbReference>
<dbReference type="InterPro" id="IPR003159">
    <property type="entry name" value="Lyase_8_central_dom"/>
</dbReference>
<comment type="similarity">
    <text evidence="1">Belongs to the polysaccharide lyase 8 family.</text>
</comment>
<dbReference type="Gene3D" id="2.70.98.10">
    <property type="match status" value="1"/>
</dbReference>
<evidence type="ECO:0008006" key="11">
    <source>
        <dbReference type="Google" id="ProtNLM"/>
    </source>
</evidence>
<dbReference type="EMBL" id="WPCU01000007">
    <property type="protein sequence ID" value="MVA76544.1"/>
    <property type="molecule type" value="Genomic_DNA"/>
</dbReference>
<name>A0A6A9UY03_9ACTN</name>
<feature type="region of interest" description="Disordered" evidence="5">
    <location>
        <begin position="502"/>
        <end position="523"/>
    </location>
</feature>
<dbReference type="Proteomes" id="UP000435304">
    <property type="component" value="Unassembled WGS sequence"/>
</dbReference>
<reference evidence="9 10" key="1">
    <citation type="submission" date="2019-12" db="EMBL/GenBank/DDBJ databases">
        <title>Auraticoccus cholistani sp. nov., an actinomycete isolated from soil of Cholistan desert.</title>
        <authorList>
            <person name="Cheema M.T."/>
        </authorList>
    </citation>
    <scope>NUCLEOTIDE SEQUENCE [LARGE SCALE GENOMIC DNA]</scope>
    <source>
        <strain evidence="9 10">F435</strain>
    </source>
</reference>
<gene>
    <name evidence="9" type="ORF">GC722_10980</name>
</gene>
<evidence type="ECO:0000256" key="1">
    <source>
        <dbReference type="ARBA" id="ARBA00006699"/>
    </source>
</evidence>
<keyword evidence="3" id="KW-0456">Lyase</keyword>
<dbReference type="GO" id="GO:0016837">
    <property type="term" value="F:carbon-oxygen lyase activity, acting on polysaccharides"/>
    <property type="evidence" value="ECO:0007669"/>
    <property type="project" value="UniProtKB-ARBA"/>
</dbReference>
<feature type="domain" description="Polysaccharide lyase 8 N-terminal alpha-helical" evidence="8">
    <location>
        <begin position="61"/>
        <end position="385"/>
    </location>
</feature>
<feature type="active site" evidence="4">
    <location>
        <position position="293"/>
    </location>
</feature>
<evidence type="ECO:0000313" key="9">
    <source>
        <dbReference type="EMBL" id="MVA76544.1"/>
    </source>
</evidence>
<evidence type="ECO:0000259" key="7">
    <source>
        <dbReference type="Pfam" id="PF02884"/>
    </source>
</evidence>
<feature type="domain" description="Polysaccharide lyase family 8 central" evidence="6">
    <location>
        <begin position="427"/>
        <end position="686"/>
    </location>
</feature>
<dbReference type="Pfam" id="PF08124">
    <property type="entry name" value="Lyase_8_N"/>
    <property type="match status" value="1"/>
</dbReference>
<protein>
    <recommendedName>
        <fullName evidence="11">Hyaluronate lyase</fullName>
    </recommendedName>
</protein>
<dbReference type="SUPFAM" id="SSF74650">
    <property type="entry name" value="Galactose mutarotase-like"/>
    <property type="match status" value="1"/>
</dbReference>
<evidence type="ECO:0000259" key="6">
    <source>
        <dbReference type="Pfam" id="PF02278"/>
    </source>
</evidence>
<dbReference type="InterPro" id="IPR038970">
    <property type="entry name" value="Lyase_8"/>
</dbReference>
<sequence>MHPHDADSPTALPTSHPDTLRLTRRTLLVSTATASTAALTLTGPGTRAAAQDEYDSLRTRWADLLTGGELDPSVPEIRAGLDRMDAQTATLLDGLQTSADRTLLWQDLPVAGPQEANVGVSYQRLLDLALAWATTGSAVEGDEEVLAAVVSALRFLHDEGYNASMSPSGNWWFWEIGNPRRLADTCALLGPALPAEDLADYLAAIRRFTPNPNFRGRGTSPETGANRTDKAVACAVRGVLARDGDEIALARDALSDVVGGGRNSVFRYVTSGDGFYADGSFVQHGRLPYVGTYGNVALGGVAEMLALLGGSSWDVADPDRDVVLDAPEKSFAPFIWNGLMMETVRGRAVSRERERDFHDAASTISALLLMAPGVDEAHARRYRSLARGWIDAMPVPYLELVGLPEVSRALALLADASVVPGREVDGHQHFADQDRSVHRRPGWAFTVSTSSSRIGRYEWGNDENNLGWYQGDGMTYLYVEDDLRQFSDDFWPTVDPYRLPGTTVGLEPRQSGEGAGTGIPRATRPWAGGAVAAGRWGAIGMDHLAYDGDLTARKSWFCLDDSVVALGAQITSTDGFEVETCVENRLQRPGSRLLVDGDTLLDVDGETDLTGASWAHLEGVGGYLFGPGSRLVARREERTGSWRRINSGGDTGGSDTPTTRRYLQLRLEHGVDPAGAGYEYVLLPRATPAQTRRRASAPGHQVLANTADVQAVRAVQRGTLVTLANVFTAGEVDGHRSSGPCSLVLVRQGGQTTVAVSDPSRSAAPLRLELALPGDHEVVGADDELTVTTRRGRVQVDAALGRSRGATRTLTLRRV</sequence>
<dbReference type="Gene3D" id="2.60.220.10">
    <property type="entry name" value="Polysaccharide lyase family 8-like, C-terminal"/>
    <property type="match status" value="1"/>
</dbReference>
<dbReference type="Pfam" id="PF02884">
    <property type="entry name" value="Lyase_8_C"/>
    <property type="match status" value="1"/>
</dbReference>
<feature type="active site" evidence="4">
    <location>
        <position position="284"/>
    </location>
</feature>
<evidence type="ECO:0000256" key="5">
    <source>
        <dbReference type="SAM" id="MobiDB-lite"/>
    </source>
</evidence>
<dbReference type="InterPro" id="IPR012970">
    <property type="entry name" value="Lyase_8_alpha_N"/>
</dbReference>
<dbReference type="PANTHER" id="PTHR38481">
    <property type="entry name" value="HYALURONATE LYASE"/>
    <property type="match status" value="1"/>
</dbReference>
<dbReference type="InterPro" id="IPR011071">
    <property type="entry name" value="Lyase_8-like_C"/>
</dbReference>
<dbReference type="GO" id="GO:0005975">
    <property type="term" value="P:carbohydrate metabolic process"/>
    <property type="evidence" value="ECO:0007669"/>
    <property type="project" value="InterPro"/>
</dbReference>
<dbReference type="InterPro" id="IPR006311">
    <property type="entry name" value="TAT_signal"/>
</dbReference>
<feature type="active site" evidence="4">
    <location>
        <position position="347"/>
    </location>
</feature>
<dbReference type="InterPro" id="IPR008929">
    <property type="entry name" value="Chondroitin_lyas"/>
</dbReference>
<dbReference type="GO" id="GO:0030246">
    <property type="term" value="F:carbohydrate binding"/>
    <property type="evidence" value="ECO:0007669"/>
    <property type="project" value="InterPro"/>
</dbReference>
<evidence type="ECO:0000259" key="8">
    <source>
        <dbReference type="Pfam" id="PF08124"/>
    </source>
</evidence>
<dbReference type="AlphaFoldDB" id="A0A6A9UY03"/>